<keyword evidence="1" id="KW-0812">Transmembrane</keyword>
<dbReference type="EMBL" id="AP023396">
    <property type="protein sequence ID" value="BCK56084.1"/>
    <property type="molecule type" value="Genomic_DNA"/>
</dbReference>
<dbReference type="AlphaFoldDB" id="A0A7G1KS91"/>
<keyword evidence="1" id="KW-1133">Transmembrane helix</keyword>
<gene>
    <name evidence="2" type="ORF">NWFMUON74_38560</name>
</gene>
<keyword evidence="1" id="KW-0472">Membrane</keyword>
<evidence type="ECO:0000313" key="2">
    <source>
        <dbReference type="EMBL" id="BCK56084.1"/>
    </source>
</evidence>
<dbReference type="GeneID" id="80348366"/>
<keyword evidence="3" id="KW-1185">Reference proteome</keyword>
<feature type="transmembrane region" description="Helical" evidence="1">
    <location>
        <begin position="99"/>
        <end position="121"/>
    </location>
</feature>
<name>A0A7G1KS91_9NOCA</name>
<dbReference type="Proteomes" id="UP000516173">
    <property type="component" value="Chromosome"/>
</dbReference>
<dbReference type="RefSeq" id="WP_187683228.1">
    <property type="nucleotide sequence ID" value="NZ_AP023396.1"/>
</dbReference>
<sequence>MTGRDLRVYWGFLCAAALSLVTTVLLFQPWLIAEGPRGRILADAFGRTQGTTDSSLANAWGEGANPAHISGGWGVLTAAAAIATILAVGLYLRDGRDELALLVLGSAAVQALSVFCMLLYLNGKGQVFKTLVEGSGTGGLGDLLSGNRTGNVRELAGVSFGTAAMFGAIAALGSVLIVVTCMMPVRRTDRSATGMPAEPRPDHST</sequence>
<proteinExistence type="predicted"/>
<evidence type="ECO:0000313" key="3">
    <source>
        <dbReference type="Proteomes" id="UP000516173"/>
    </source>
</evidence>
<feature type="transmembrane region" description="Helical" evidence="1">
    <location>
        <begin position="7"/>
        <end position="27"/>
    </location>
</feature>
<accession>A0A7G1KS91</accession>
<dbReference type="KEGG" id="nwl:NWFMUON74_38560"/>
<feature type="transmembrane region" description="Helical" evidence="1">
    <location>
        <begin position="163"/>
        <end position="185"/>
    </location>
</feature>
<protein>
    <submittedName>
        <fullName evidence="2">Uncharacterized protein</fullName>
    </submittedName>
</protein>
<reference evidence="2 3" key="1">
    <citation type="submission" date="2020-08" db="EMBL/GenBank/DDBJ databases">
        <title>Genome Sequencing of Nocardia wallacei strain FMUON74 and assembly.</title>
        <authorList>
            <person name="Toyokawa M."/>
            <person name="Uesaka K."/>
        </authorList>
    </citation>
    <scope>NUCLEOTIDE SEQUENCE [LARGE SCALE GENOMIC DNA]</scope>
    <source>
        <strain evidence="2 3">FMUON74</strain>
    </source>
</reference>
<evidence type="ECO:0000256" key="1">
    <source>
        <dbReference type="SAM" id="Phobius"/>
    </source>
</evidence>
<feature type="transmembrane region" description="Helical" evidence="1">
    <location>
        <begin position="73"/>
        <end position="92"/>
    </location>
</feature>
<organism evidence="2 3">
    <name type="scientific">Nocardia wallacei</name>
    <dbReference type="NCBI Taxonomy" id="480035"/>
    <lineage>
        <taxon>Bacteria</taxon>
        <taxon>Bacillati</taxon>
        <taxon>Actinomycetota</taxon>
        <taxon>Actinomycetes</taxon>
        <taxon>Mycobacteriales</taxon>
        <taxon>Nocardiaceae</taxon>
        <taxon>Nocardia</taxon>
    </lineage>
</organism>